<reference evidence="1" key="1">
    <citation type="submission" date="2020-01" db="EMBL/GenBank/DDBJ databases">
        <authorList>
            <person name="Mishra B."/>
        </authorList>
    </citation>
    <scope>NUCLEOTIDE SEQUENCE [LARGE SCALE GENOMIC DNA]</scope>
</reference>
<protein>
    <recommendedName>
        <fullName evidence="3">C2 domain-containing protein</fullName>
    </recommendedName>
</protein>
<dbReference type="PANTHER" id="PTHR38365">
    <property type="entry name" value="C2 DOMAIN-CONTAINING PROTEIN-RELATED"/>
    <property type="match status" value="1"/>
</dbReference>
<gene>
    <name evidence="1" type="ORF">MERR_LOCUS42731</name>
</gene>
<evidence type="ECO:0000313" key="1">
    <source>
        <dbReference type="EMBL" id="CAA7055495.1"/>
    </source>
</evidence>
<dbReference type="Proteomes" id="UP000467841">
    <property type="component" value="Unassembled WGS sequence"/>
</dbReference>
<comment type="caution">
    <text evidence="1">The sequence shown here is derived from an EMBL/GenBank/DDBJ whole genome shotgun (WGS) entry which is preliminary data.</text>
</comment>
<evidence type="ECO:0008006" key="3">
    <source>
        <dbReference type="Google" id="ProtNLM"/>
    </source>
</evidence>
<accession>A0A6D2KEP5</accession>
<sequence>MIREGKRVEETNKEPVNIELILKIFQGVAIDERNFTQPYKGFEYCRVMAWTNAENERGTPVVKSYNGCPRFNRTLVIALDHPEDQYLYIELTRGVSWNDPRPSNGTTVMGRAKIKLPPRSSCREFTSRVDLVGLNSDRCVVSKGFLDLSMKLHRYRLK</sequence>
<dbReference type="AlphaFoldDB" id="A0A6D2KEP5"/>
<evidence type="ECO:0000313" key="2">
    <source>
        <dbReference type="Proteomes" id="UP000467841"/>
    </source>
</evidence>
<proteinExistence type="predicted"/>
<dbReference type="OrthoDB" id="1039460at2759"/>
<name>A0A6D2KEP5_9BRAS</name>
<keyword evidence="2" id="KW-1185">Reference proteome</keyword>
<organism evidence="1 2">
    <name type="scientific">Microthlaspi erraticum</name>
    <dbReference type="NCBI Taxonomy" id="1685480"/>
    <lineage>
        <taxon>Eukaryota</taxon>
        <taxon>Viridiplantae</taxon>
        <taxon>Streptophyta</taxon>
        <taxon>Embryophyta</taxon>
        <taxon>Tracheophyta</taxon>
        <taxon>Spermatophyta</taxon>
        <taxon>Magnoliopsida</taxon>
        <taxon>eudicotyledons</taxon>
        <taxon>Gunneridae</taxon>
        <taxon>Pentapetalae</taxon>
        <taxon>rosids</taxon>
        <taxon>malvids</taxon>
        <taxon>Brassicales</taxon>
        <taxon>Brassicaceae</taxon>
        <taxon>Coluteocarpeae</taxon>
        <taxon>Microthlaspi</taxon>
    </lineage>
</organism>
<dbReference type="EMBL" id="CACVBM020001607">
    <property type="protein sequence ID" value="CAA7055495.1"/>
    <property type="molecule type" value="Genomic_DNA"/>
</dbReference>
<dbReference type="PANTHER" id="PTHR38365:SF1">
    <property type="entry name" value="C2 DOMAIN-CONTAINING PROTEIN"/>
    <property type="match status" value="1"/>
</dbReference>